<accession>A0A0F9HBW5</accession>
<protein>
    <recommendedName>
        <fullName evidence="2">Phage head-tail adaptor</fullName>
    </recommendedName>
</protein>
<comment type="caution">
    <text evidence="1">The sequence shown here is derived from an EMBL/GenBank/DDBJ whole genome shotgun (WGS) entry which is preliminary data.</text>
</comment>
<dbReference type="EMBL" id="LAZR01025231">
    <property type="protein sequence ID" value="KKL72572.1"/>
    <property type="molecule type" value="Genomic_DNA"/>
</dbReference>
<name>A0A0F9HBW5_9ZZZZ</name>
<evidence type="ECO:0000313" key="1">
    <source>
        <dbReference type="EMBL" id="KKL72572.1"/>
    </source>
</evidence>
<dbReference type="Pfam" id="PF05521">
    <property type="entry name" value="Phage_HCP"/>
    <property type="match status" value="1"/>
</dbReference>
<dbReference type="InterPro" id="IPR008767">
    <property type="entry name" value="Phage_SPP1_head-tail_adaptor"/>
</dbReference>
<sequence length="109" mass="12141">MKSRGERNVEIQLAAPVKSRGPMGGEERYYIPYATVWAGFDTLSGKERLAAQQVGATLSHEVTIDYDPETTVTPEDQILLGDRTFDIKGVRNVDEGNKELRIRCTEVLA</sequence>
<reference evidence="1" key="1">
    <citation type="journal article" date="2015" name="Nature">
        <title>Complex archaea that bridge the gap between prokaryotes and eukaryotes.</title>
        <authorList>
            <person name="Spang A."/>
            <person name="Saw J.H."/>
            <person name="Jorgensen S.L."/>
            <person name="Zaremba-Niedzwiedzka K."/>
            <person name="Martijn J."/>
            <person name="Lind A.E."/>
            <person name="van Eijk R."/>
            <person name="Schleper C."/>
            <person name="Guy L."/>
            <person name="Ettema T.J."/>
        </authorList>
    </citation>
    <scope>NUCLEOTIDE SEQUENCE</scope>
</reference>
<dbReference type="NCBIfam" id="TIGR01563">
    <property type="entry name" value="gp16_SPP1"/>
    <property type="match status" value="1"/>
</dbReference>
<dbReference type="InterPro" id="IPR038666">
    <property type="entry name" value="SSP1_head-tail_sf"/>
</dbReference>
<organism evidence="1">
    <name type="scientific">marine sediment metagenome</name>
    <dbReference type="NCBI Taxonomy" id="412755"/>
    <lineage>
        <taxon>unclassified sequences</taxon>
        <taxon>metagenomes</taxon>
        <taxon>ecological metagenomes</taxon>
    </lineage>
</organism>
<dbReference type="Gene3D" id="2.40.10.270">
    <property type="entry name" value="Bacteriophage SPP1 head-tail adaptor protein"/>
    <property type="match status" value="1"/>
</dbReference>
<dbReference type="AlphaFoldDB" id="A0A0F9HBW5"/>
<gene>
    <name evidence="1" type="ORF">LCGC14_2083550</name>
</gene>
<evidence type="ECO:0008006" key="2">
    <source>
        <dbReference type="Google" id="ProtNLM"/>
    </source>
</evidence>
<proteinExistence type="predicted"/>